<dbReference type="EMBL" id="WTPW01000123">
    <property type="protein sequence ID" value="KAF0544893.1"/>
    <property type="molecule type" value="Genomic_DNA"/>
</dbReference>
<proteinExistence type="predicted"/>
<protein>
    <submittedName>
        <fullName evidence="1">Uncharacterized protein</fullName>
    </submittedName>
</protein>
<evidence type="ECO:0000313" key="1">
    <source>
        <dbReference type="EMBL" id="KAF0544893.1"/>
    </source>
</evidence>
<comment type="caution">
    <text evidence="1">The sequence shown here is derived from an EMBL/GenBank/DDBJ whole genome shotgun (WGS) entry which is preliminary data.</text>
</comment>
<sequence>MSIINFSNLQISIRLLSVEYTSAILLDVIGIKSNKINHIFQNFIIRIDYVKITSLSNPITIPIESIWVVTTNNKNNPTVAGGDENSDGNFFNCVNCQIRFELSRSRDGSVWTNCKKLIKFLLDQIIITQSIHFTPIRNLDRGTLLPEIEIVLENIRRYIINQNEQLTKISTNQF</sequence>
<gene>
    <name evidence="1" type="ORF">F8M41_002567</name>
</gene>
<evidence type="ECO:0000313" key="2">
    <source>
        <dbReference type="Proteomes" id="UP000439903"/>
    </source>
</evidence>
<keyword evidence="2" id="KW-1185">Reference proteome</keyword>
<dbReference type="AlphaFoldDB" id="A0A8H4AYQ6"/>
<dbReference type="Proteomes" id="UP000439903">
    <property type="component" value="Unassembled WGS sequence"/>
</dbReference>
<name>A0A8H4AYQ6_GIGMA</name>
<accession>A0A8H4AYQ6</accession>
<reference evidence="1 2" key="1">
    <citation type="journal article" date="2019" name="Environ. Microbiol.">
        <title>At the nexus of three kingdoms: the genome of the mycorrhizal fungus Gigaspora margarita provides insights into plant, endobacterial and fungal interactions.</title>
        <authorList>
            <person name="Venice F."/>
            <person name="Ghignone S."/>
            <person name="Salvioli di Fossalunga A."/>
            <person name="Amselem J."/>
            <person name="Novero M."/>
            <person name="Xianan X."/>
            <person name="Sedzielewska Toro K."/>
            <person name="Morin E."/>
            <person name="Lipzen A."/>
            <person name="Grigoriev I.V."/>
            <person name="Henrissat B."/>
            <person name="Martin F.M."/>
            <person name="Bonfante P."/>
        </authorList>
    </citation>
    <scope>NUCLEOTIDE SEQUENCE [LARGE SCALE GENOMIC DNA]</scope>
    <source>
        <strain evidence="1 2">BEG34</strain>
    </source>
</reference>
<organism evidence="1 2">
    <name type="scientific">Gigaspora margarita</name>
    <dbReference type="NCBI Taxonomy" id="4874"/>
    <lineage>
        <taxon>Eukaryota</taxon>
        <taxon>Fungi</taxon>
        <taxon>Fungi incertae sedis</taxon>
        <taxon>Mucoromycota</taxon>
        <taxon>Glomeromycotina</taxon>
        <taxon>Glomeromycetes</taxon>
        <taxon>Diversisporales</taxon>
        <taxon>Gigasporaceae</taxon>
        <taxon>Gigaspora</taxon>
    </lineage>
</organism>